<evidence type="ECO:0000313" key="3">
    <source>
        <dbReference type="Proteomes" id="UP000078084"/>
    </source>
</evidence>
<dbReference type="Proteomes" id="UP000078084">
    <property type="component" value="Unassembled WGS sequence"/>
</dbReference>
<evidence type="ECO:0000313" key="2">
    <source>
        <dbReference type="EMBL" id="KKO73092.1"/>
    </source>
</evidence>
<gene>
    <name evidence="2" type="ORF">AAV32_01970</name>
</gene>
<dbReference type="GO" id="GO:0000150">
    <property type="term" value="F:DNA strand exchange activity"/>
    <property type="evidence" value="ECO:0007669"/>
    <property type="project" value="InterPro"/>
</dbReference>
<reference evidence="2 3" key="1">
    <citation type="submission" date="2015-04" db="EMBL/GenBank/DDBJ databases">
        <title>Genome sequence of Kerstersia gyiorum CG1.</title>
        <authorList>
            <person name="Greninger A.L."/>
            <person name="Kozyreva V."/>
            <person name="Chaturvedi V."/>
        </authorList>
    </citation>
    <scope>NUCLEOTIDE SEQUENCE [LARGE SCALE GENOMIC DNA]</scope>
    <source>
        <strain evidence="2 3">CG1</strain>
    </source>
</reference>
<dbReference type="GO" id="GO:0003677">
    <property type="term" value="F:DNA binding"/>
    <property type="evidence" value="ECO:0007669"/>
    <property type="project" value="InterPro"/>
</dbReference>
<organism evidence="2 3">
    <name type="scientific">Kerstersia gyiorum</name>
    <dbReference type="NCBI Taxonomy" id="206506"/>
    <lineage>
        <taxon>Bacteria</taxon>
        <taxon>Pseudomonadati</taxon>
        <taxon>Pseudomonadota</taxon>
        <taxon>Betaproteobacteria</taxon>
        <taxon>Burkholderiales</taxon>
        <taxon>Alcaligenaceae</taxon>
        <taxon>Kerstersia</taxon>
    </lineage>
</organism>
<dbReference type="AlphaFoldDB" id="A0A171KW25"/>
<accession>A0A171KW25</accession>
<evidence type="ECO:0000259" key="1">
    <source>
        <dbReference type="Pfam" id="PF02796"/>
    </source>
</evidence>
<dbReference type="RefSeq" id="WP_153044047.1">
    <property type="nucleotide sequence ID" value="NZ_LBNE01000001.1"/>
</dbReference>
<comment type="caution">
    <text evidence="2">The sequence shown here is derived from an EMBL/GenBank/DDBJ whole genome shotgun (WGS) entry which is preliminary data.</text>
</comment>
<feature type="domain" description="Resolvase HTH" evidence="1">
    <location>
        <begin position="256"/>
        <end position="288"/>
    </location>
</feature>
<name>A0A171KW25_9BURK</name>
<keyword evidence="3" id="KW-1185">Reference proteome</keyword>
<sequence>MAPKRKNQIVVWDSCPEAVREAVVAFEQACTPSYTMASRRYSIWRKVREYLDVPVAQALDALGQAELLDGPFSRWLEMGLERGERKRLWRLSTQHRDMVHSALPKQPPHDPRLTALLETLYEVGVFVSLRRASKSVGVKPEKAAEVVNHGRKVSPDYPFCELCWRETMRAVAEASEDDERRGSAWKFSGRFCAAHNPSDPTSRYRVDHRYRQRFLDEVERQWALVKGKEAPWEEVPDGAAVRKRAFDSVRVPGGTRADEMREMTKQGTSRREIAERFGVSRQAVYKIFINKIL</sequence>
<dbReference type="Gene3D" id="1.10.10.60">
    <property type="entry name" value="Homeodomain-like"/>
    <property type="match status" value="1"/>
</dbReference>
<dbReference type="InterPro" id="IPR006120">
    <property type="entry name" value="Resolvase_HTH_dom"/>
</dbReference>
<protein>
    <recommendedName>
        <fullName evidence="1">Resolvase HTH domain-containing protein</fullName>
    </recommendedName>
</protein>
<proteinExistence type="predicted"/>
<dbReference type="Pfam" id="PF02796">
    <property type="entry name" value="HTH_7"/>
    <property type="match status" value="1"/>
</dbReference>
<dbReference type="EMBL" id="LBNE01000001">
    <property type="protein sequence ID" value="KKO73092.1"/>
    <property type="molecule type" value="Genomic_DNA"/>
</dbReference>